<accession>R4MGZ1</accession>
<reference evidence="3 4" key="1">
    <citation type="journal article" date="2013" name="Genome Announc.">
        <title>Whole-Genome Sequences of Four Clinical Isolates of Mycobacterium tuberculosis from Tamil Nadu, South India.</title>
        <authorList>
            <person name="Narayanan S."/>
            <person name="Deshpande U."/>
        </authorList>
    </citation>
    <scope>NUCLEOTIDE SEQUENCE [LARGE SCALE GENOMIC DNA]</scope>
    <source>
        <strain evidence="3 4">CAS/NITR204</strain>
    </source>
</reference>
<gene>
    <name evidence="3" type="ORF">J113_19060</name>
</gene>
<evidence type="ECO:0000256" key="1">
    <source>
        <dbReference type="ARBA" id="ARBA00043985"/>
    </source>
</evidence>
<protein>
    <recommendedName>
        <fullName evidence="5">35kd antigen</fullName>
    </recommendedName>
</protein>
<dbReference type="HOGENOM" id="CLU_2343743_0_0_11"/>
<dbReference type="AlphaFoldDB" id="R4MGZ1"/>
<comment type="similarity">
    <text evidence="1">Belongs to the PspA/Vipp/IM30 family.</text>
</comment>
<dbReference type="BioCyc" id="MTUB1310114:G13A2-2772-MONOMER"/>
<evidence type="ECO:0000313" key="4">
    <source>
        <dbReference type="Proteomes" id="UP000013548"/>
    </source>
</evidence>
<feature type="region of interest" description="Disordered" evidence="2">
    <location>
        <begin position="68"/>
        <end position="97"/>
    </location>
</feature>
<dbReference type="EMBL" id="CP005386">
    <property type="protein sequence ID" value="AGL28193.1"/>
    <property type="molecule type" value="Genomic_DNA"/>
</dbReference>
<organism evidence="3 4">
    <name type="scientific">Mycobacterium tuberculosis CAS/NITR204</name>
    <dbReference type="NCBI Taxonomy" id="1310114"/>
    <lineage>
        <taxon>Bacteria</taxon>
        <taxon>Bacillati</taxon>
        <taxon>Actinomycetota</taxon>
        <taxon>Actinomycetes</taxon>
        <taxon>Mycobacteriales</taxon>
        <taxon>Mycobacteriaceae</taxon>
        <taxon>Mycobacterium</taxon>
        <taxon>Mycobacterium tuberculosis complex</taxon>
    </lineage>
</organism>
<sequence>MSELAAPGNTPSLDEVRDKIERRYANAIGSAELAESSVQGRMLEVEQAGIQMAGHSRLEQIRASMRGEALPAGGTTATPRPATETSGGAIAEQPYGQ</sequence>
<dbReference type="KEGG" id="mtuc:J113_19060"/>
<evidence type="ECO:0008006" key="5">
    <source>
        <dbReference type="Google" id="ProtNLM"/>
    </source>
</evidence>
<dbReference type="InterPro" id="IPR007157">
    <property type="entry name" value="PspA_VIPP1"/>
</dbReference>
<dbReference type="PATRIC" id="fig|1310114.3.peg.4021"/>
<feature type="compositionally biased region" description="Low complexity" evidence="2">
    <location>
        <begin position="68"/>
        <end position="85"/>
    </location>
</feature>
<proteinExistence type="inferred from homology"/>
<dbReference type="Pfam" id="PF04012">
    <property type="entry name" value="PspA_IM30"/>
    <property type="match status" value="1"/>
</dbReference>
<dbReference type="Proteomes" id="UP000013548">
    <property type="component" value="Chromosome"/>
</dbReference>
<evidence type="ECO:0000313" key="3">
    <source>
        <dbReference type="EMBL" id="AGL28193.1"/>
    </source>
</evidence>
<name>R4MGZ1_MYCTX</name>
<evidence type="ECO:0000256" key="2">
    <source>
        <dbReference type="SAM" id="MobiDB-lite"/>
    </source>
</evidence>